<dbReference type="InterPro" id="IPR007062">
    <property type="entry name" value="PPI-2"/>
</dbReference>
<feature type="compositionally biased region" description="Acidic residues" evidence="1">
    <location>
        <begin position="87"/>
        <end position="100"/>
    </location>
</feature>
<dbReference type="Pfam" id="PF04979">
    <property type="entry name" value="IPP-2"/>
    <property type="match status" value="1"/>
</dbReference>
<dbReference type="AlphaFoldDB" id="A0A0A0YQV6"/>
<dbReference type="PANTHER" id="PTHR12398:SF20">
    <property type="entry name" value="PROTEIN PHOSPHATASE 1 REGULATORY INHIBITOR SUBUNIT 2"/>
    <property type="match status" value="1"/>
</dbReference>
<evidence type="ECO:0000256" key="1">
    <source>
        <dbReference type="SAM" id="MobiDB-lite"/>
    </source>
</evidence>
<dbReference type="PANTHER" id="PTHR12398">
    <property type="entry name" value="PROTEIN PHOSPHATASE INHIBITOR"/>
    <property type="match status" value="1"/>
</dbReference>
<protein>
    <recommendedName>
        <fullName evidence="3">Protein phosphatase inhibitor 2</fullName>
    </recommendedName>
</protein>
<feature type="compositionally biased region" description="Polar residues" evidence="1">
    <location>
        <begin position="171"/>
        <end position="180"/>
    </location>
</feature>
<evidence type="ECO:0008006" key="3">
    <source>
        <dbReference type="Google" id="ProtNLM"/>
    </source>
</evidence>
<sequence>MRGRVKWDEANLGEIEANKPVRQKITEPKTPYHPMIDDDGSLSPIRGGSFDDVSAADPVNAEAICFALNDMASSSKSTLRRSGWTSSEDEADAMDQDEGSDSERSRTFREHRRAHYDEFRKVKELRRKGSLLEDASDDEDENGERKDKSDPSALADGVKDIEIEGEDAATGQPSKPANGT</sequence>
<dbReference type="GO" id="GO:0004864">
    <property type="term" value="F:protein phosphatase inhibitor activity"/>
    <property type="evidence" value="ECO:0007669"/>
    <property type="project" value="InterPro"/>
</dbReference>
<feature type="compositionally biased region" description="Basic and acidic residues" evidence="1">
    <location>
        <begin position="18"/>
        <end position="27"/>
    </location>
</feature>
<accession>A0A0A0YQV6</accession>
<proteinExistence type="evidence at transcript level"/>
<dbReference type="GO" id="GO:0009966">
    <property type="term" value="P:regulation of signal transduction"/>
    <property type="evidence" value="ECO:0007669"/>
    <property type="project" value="InterPro"/>
</dbReference>
<feature type="region of interest" description="Disordered" evidence="1">
    <location>
        <begin position="18"/>
        <end position="49"/>
    </location>
</feature>
<reference evidence="2" key="1">
    <citation type="submission" date="2014-08" db="EMBL/GenBank/DDBJ databases">
        <authorList>
            <person name="Gao L."/>
            <person name="Li H.M."/>
            <person name="Zhu B.Y."/>
        </authorList>
    </citation>
    <scope>NUCLEOTIDE SEQUENCE</scope>
    <source>
        <tissue evidence="2">Leaves</tissue>
    </source>
</reference>
<name>A0A0A0YQV6_GARJA</name>
<evidence type="ECO:0000313" key="2">
    <source>
        <dbReference type="EMBL" id="AIX10938.1"/>
    </source>
</evidence>
<organism evidence="2">
    <name type="scientific">Gardenia jasminoides</name>
    <name type="common">Cape jasmine</name>
    <name type="synonym">Gardenia augusta</name>
    <dbReference type="NCBI Taxonomy" id="114476"/>
    <lineage>
        <taxon>Eukaryota</taxon>
        <taxon>Viridiplantae</taxon>
        <taxon>Streptophyta</taxon>
        <taxon>Embryophyta</taxon>
        <taxon>Tracheophyta</taxon>
        <taxon>Spermatophyta</taxon>
        <taxon>Magnoliopsida</taxon>
        <taxon>eudicotyledons</taxon>
        <taxon>Gunneridae</taxon>
        <taxon>Pentapetalae</taxon>
        <taxon>asterids</taxon>
        <taxon>lamiids</taxon>
        <taxon>Gentianales</taxon>
        <taxon>Rubiaceae</taxon>
        <taxon>Ixoroideae</taxon>
        <taxon>Gardenieae complex</taxon>
        <taxon>Gardenieae - Pavetteae clade</taxon>
        <taxon>Gardenieae</taxon>
        <taxon>Gardenia</taxon>
    </lineage>
</organism>
<dbReference type="EMBL" id="KM371230">
    <property type="protein sequence ID" value="AIX10938.1"/>
    <property type="molecule type" value="mRNA"/>
</dbReference>
<feature type="region of interest" description="Disordered" evidence="1">
    <location>
        <begin position="73"/>
        <end position="180"/>
    </location>
</feature>